<keyword evidence="2 5" id="KW-0479">Metal-binding</keyword>
<dbReference type="NCBIfam" id="NF002190">
    <property type="entry name" value="PRK01045.1-4"/>
    <property type="match status" value="1"/>
</dbReference>
<dbReference type="PANTHER" id="PTHR30426">
    <property type="entry name" value="4-HYDROXY-3-METHYLBUT-2-ENYL DIPHOSPHATE REDUCTASE"/>
    <property type="match status" value="1"/>
</dbReference>
<dbReference type="GO" id="GO:0051539">
    <property type="term" value="F:4 iron, 4 sulfur cluster binding"/>
    <property type="evidence" value="ECO:0007669"/>
    <property type="project" value="UniProtKB-UniRule"/>
</dbReference>
<comment type="catalytic activity">
    <reaction evidence="5">
        <text>dimethylallyl diphosphate + 2 oxidized [2Fe-2S]-[ferredoxin] + H2O = (2E)-4-hydroxy-3-methylbut-2-enyl diphosphate + 2 reduced [2Fe-2S]-[ferredoxin] + 2 H(+)</text>
        <dbReference type="Rhea" id="RHEA:24825"/>
        <dbReference type="Rhea" id="RHEA-COMP:10000"/>
        <dbReference type="Rhea" id="RHEA-COMP:10001"/>
        <dbReference type="ChEBI" id="CHEBI:15377"/>
        <dbReference type="ChEBI" id="CHEBI:15378"/>
        <dbReference type="ChEBI" id="CHEBI:33737"/>
        <dbReference type="ChEBI" id="CHEBI:33738"/>
        <dbReference type="ChEBI" id="CHEBI:57623"/>
        <dbReference type="ChEBI" id="CHEBI:128753"/>
        <dbReference type="EC" id="1.17.7.4"/>
    </reaction>
</comment>
<feature type="compositionally biased region" description="Basic residues" evidence="6">
    <location>
        <begin position="564"/>
        <end position="578"/>
    </location>
</feature>
<feature type="region of interest" description="Disordered" evidence="6">
    <location>
        <begin position="321"/>
        <end position="605"/>
    </location>
</feature>
<feature type="compositionally biased region" description="Basic residues" evidence="6">
    <location>
        <begin position="21"/>
        <end position="31"/>
    </location>
</feature>
<dbReference type="GO" id="GO:0050992">
    <property type="term" value="P:dimethylallyl diphosphate biosynthetic process"/>
    <property type="evidence" value="ECO:0007669"/>
    <property type="project" value="UniProtKB-UniRule"/>
</dbReference>
<protein>
    <recommendedName>
        <fullName evidence="5">4-hydroxy-3-methylbut-2-enyl diphosphate reductase</fullName>
        <shortName evidence="5">HMBPP reductase</shortName>
        <ecNumber evidence="5">1.17.7.4</ecNumber>
    </recommendedName>
</protein>
<dbReference type="UniPathway" id="UPA00059">
    <property type="reaction ID" value="UER00105"/>
</dbReference>
<feature type="binding site" evidence="5">
    <location>
        <position position="876"/>
    </location>
    <ligand>
        <name>dimethylallyl diphosphate</name>
        <dbReference type="ChEBI" id="CHEBI:57623"/>
    </ligand>
</feature>
<dbReference type="GO" id="GO:0051745">
    <property type="term" value="F:4-hydroxy-3-methylbut-2-enyl diphosphate reductase activity"/>
    <property type="evidence" value="ECO:0007669"/>
    <property type="project" value="UniProtKB-UniRule"/>
</dbReference>
<feature type="binding site" evidence="5">
    <location>
        <position position="909"/>
    </location>
    <ligand>
        <name>(2E)-4-hydroxy-3-methylbut-2-enyl diphosphate</name>
        <dbReference type="ChEBI" id="CHEBI:128753"/>
    </ligand>
</feature>
<keyword evidence="8" id="KW-1185">Reference proteome</keyword>
<dbReference type="KEGG" id="agv:OJF2_49080"/>
<feature type="binding site" evidence="5">
    <location>
        <position position="1101"/>
    </location>
    <ligand>
        <name>isopentenyl diphosphate</name>
        <dbReference type="ChEBI" id="CHEBI:128769"/>
    </ligand>
</feature>
<feature type="compositionally biased region" description="Low complexity" evidence="6">
    <location>
        <begin position="483"/>
        <end position="494"/>
    </location>
</feature>
<evidence type="ECO:0000256" key="4">
    <source>
        <dbReference type="ARBA" id="ARBA00023014"/>
    </source>
</evidence>
<dbReference type="HAMAP" id="MF_00191">
    <property type="entry name" value="IspH"/>
    <property type="match status" value="1"/>
</dbReference>
<dbReference type="EMBL" id="CP042997">
    <property type="protein sequence ID" value="QEH36347.1"/>
    <property type="molecule type" value="Genomic_DNA"/>
</dbReference>
<organism evidence="7 8">
    <name type="scientific">Aquisphaera giovannonii</name>
    <dbReference type="NCBI Taxonomy" id="406548"/>
    <lineage>
        <taxon>Bacteria</taxon>
        <taxon>Pseudomonadati</taxon>
        <taxon>Planctomycetota</taxon>
        <taxon>Planctomycetia</taxon>
        <taxon>Isosphaerales</taxon>
        <taxon>Isosphaeraceae</taxon>
        <taxon>Aquisphaera</taxon>
    </lineage>
</organism>
<evidence type="ECO:0000256" key="6">
    <source>
        <dbReference type="SAM" id="MobiDB-lite"/>
    </source>
</evidence>
<dbReference type="Gene3D" id="3.40.1010.20">
    <property type="entry name" value="4-hydroxy-3-methylbut-2-enyl diphosphate reductase, catalytic domain"/>
    <property type="match status" value="2"/>
</dbReference>
<feature type="compositionally biased region" description="Polar residues" evidence="6">
    <location>
        <begin position="1"/>
        <end position="20"/>
    </location>
</feature>
<evidence type="ECO:0000256" key="1">
    <source>
        <dbReference type="ARBA" id="ARBA00022485"/>
    </source>
</evidence>
<feature type="active site" description="Proton donor" evidence="5">
    <location>
        <position position="961"/>
    </location>
</feature>
<feature type="binding site" evidence="5">
    <location>
        <position position="847"/>
    </location>
    <ligand>
        <name>[4Fe-4S] cluster</name>
        <dbReference type="ChEBI" id="CHEBI:49883"/>
    </ligand>
</feature>
<feature type="binding site" evidence="5">
    <location>
        <position position="909"/>
    </location>
    <ligand>
        <name>dimethylallyl diphosphate</name>
        <dbReference type="ChEBI" id="CHEBI:57623"/>
    </ligand>
</feature>
<reference evidence="7 8" key="1">
    <citation type="submission" date="2019-08" db="EMBL/GenBank/DDBJ databases">
        <title>Deep-cultivation of Planctomycetes and their phenomic and genomic characterization uncovers novel biology.</title>
        <authorList>
            <person name="Wiegand S."/>
            <person name="Jogler M."/>
            <person name="Boedeker C."/>
            <person name="Pinto D."/>
            <person name="Vollmers J."/>
            <person name="Rivas-Marin E."/>
            <person name="Kohn T."/>
            <person name="Peeters S.H."/>
            <person name="Heuer A."/>
            <person name="Rast P."/>
            <person name="Oberbeckmann S."/>
            <person name="Bunk B."/>
            <person name="Jeske O."/>
            <person name="Meyerdierks A."/>
            <person name="Storesund J.E."/>
            <person name="Kallscheuer N."/>
            <person name="Luecker S."/>
            <person name="Lage O.M."/>
            <person name="Pohl T."/>
            <person name="Merkel B.J."/>
            <person name="Hornburger P."/>
            <person name="Mueller R.-W."/>
            <person name="Bruemmer F."/>
            <person name="Labrenz M."/>
            <person name="Spormann A.M."/>
            <person name="Op den Camp H."/>
            <person name="Overmann J."/>
            <person name="Amann R."/>
            <person name="Jetten M.S.M."/>
            <person name="Mascher T."/>
            <person name="Medema M.H."/>
            <person name="Devos D.P."/>
            <person name="Kaster A.-K."/>
            <person name="Ovreas L."/>
            <person name="Rohde M."/>
            <person name="Galperin M.Y."/>
            <person name="Jogler C."/>
        </authorList>
    </citation>
    <scope>NUCLEOTIDE SEQUENCE [LARGE SCALE GENOMIC DNA]</scope>
    <source>
        <strain evidence="7 8">OJF2</strain>
    </source>
</reference>
<feature type="binding site" evidence="5">
    <location>
        <position position="1058"/>
    </location>
    <ligand>
        <name>dimethylallyl diphosphate</name>
        <dbReference type="ChEBI" id="CHEBI:57623"/>
    </ligand>
</feature>
<keyword evidence="3 5" id="KW-0408">Iron</keyword>
<evidence type="ECO:0000256" key="3">
    <source>
        <dbReference type="ARBA" id="ARBA00023004"/>
    </source>
</evidence>
<sequence>MATEAQIQANRRNARLSTGPRTKRGKARSRRNGYGPGGRRKEAGPKVREANGRGLEERVAGFLESAVLADSEEERALLRKAGELSWKIEEAERAECAYLERAVRAAEERHEAAEAGAGERAEELVRRLLEWGEATGDSLGGRAREILGELEGSRAGRAWLIRLWRWVRDWVGRSSRFQPTGRYRLVRMLGYDPIDVDTFPKVNEVFRALNALDANGRADCEAFFARARDLAGACHPMIRASLAWRDLAGPFASAEEARAFLVGLADERVGRLEMLQGETDADRADREALAASAAVERLRREASAMSREFFRVLEELRRVRKARPEAKEGEPATPRGIEPSDEAGASRREPGEPRPADALVLPSPERTSGSPPSEAPFIPRCGAGRSVSPPCEGGVGGDASREPRRSKNPPVSPLREEGIDSCLRASLRGERGPAPGGVSVSLAGGIAADSVRQPGEPKPAGGERHGGAEAPSAKRAVDPGRTGADLPDAGPLAPAGGGVAAVGSSGGAARPTCEAPAKRQRPGSTGCDRPLQRRRETGRDPRPPGWPWRKRSDAAGSPRLGDGRRRRRRPAHPRRRRASATATPLPAHGGRRGSRPPGPACTAMPVVKPPKARMARLGTTPAKRDRPECSSPTLTLRRGMHGHVTTRVSGWFGRAKPPASGVSRIWGAGLGPRQEPRLRLDAPASRVALTCEAGDFARPNHDPTIVVTRACGAVPSVNLPVMAPRSFGTNPAKPFENRGQRPSRARLASSVSKQAARRLEPGGARGEGVGRGRLPRGQPGARSSDRRQRRREAWPEEAGDAGGPAWRPLGFPGGGGSPTMGAIDDDRNGGGAASPMRIILANPRGFCAGVNMAIECLERALDFFGAPVYVYHEIVHNKYVVDRFKKRGTVFVESLEEVPEGSPLLYSAHGVSPQIREQARGRRLLAIDATCPLVTKVHLEAIKYAREGYTIFLIGHEGHDEVIGTMGEAPGQMILVETAEDVRKLEIGDPEKVAYLTQTTLSVDDANLVIGALRERFPQIANPPKDDICYATQNRQEAVRELASRSDLVLVLGSQNSSNSRRLAEIADSLGVPAHLIDGVSEIRPEWFDGVDGVLITAGASAPEDVVQECIDYLVRNHGATLEEAYVREENVHFPLPKSLRELLPAGQR</sequence>
<feature type="binding site" evidence="5">
    <location>
        <position position="1057"/>
    </location>
    <ligand>
        <name>dimethylallyl diphosphate</name>
        <dbReference type="ChEBI" id="CHEBI:57623"/>
    </ligand>
</feature>
<dbReference type="PANTHER" id="PTHR30426:SF0">
    <property type="entry name" value="4-HYDROXY-3-METHYLBUT-2-ENYL DIPHOSPHATE REDUCTASE"/>
    <property type="match status" value="1"/>
</dbReference>
<feature type="binding site" evidence="5">
    <location>
        <position position="1058"/>
    </location>
    <ligand>
        <name>isopentenyl diphosphate</name>
        <dbReference type="ChEBI" id="CHEBI:128769"/>
    </ligand>
</feature>
<dbReference type="GO" id="GO:0046872">
    <property type="term" value="F:metal ion binding"/>
    <property type="evidence" value="ECO:0007669"/>
    <property type="project" value="UniProtKB-KW"/>
</dbReference>
<dbReference type="InterPro" id="IPR003451">
    <property type="entry name" value="LytB/IspH"/>
</dbReference>
<name>A0A5B9W7M4_9BACT</name>
<keyword evidence="4 5" id="KW-0411">Iron-sulfur</keyword>
<comment type="similarity">
    <text evidence="5">Belongs to the IspH family.</text>
</comment>
<feature type="binding site" evidence="5">
    <location>
        <position position="959"/>
    </location>
    <ligand>
        <name>(2E)-4-hydroxy-3-methylbut-2-enyl diphosphate</name>
        <dbReference type="ChEBI" id="CHEBI:128753"/>
    </ligand>
</feature>
<feature type="binding site" evidence="5">
    <location>
        <position position="1057"/>
    </location>
    <ligand>
        <name>(2E)-4-hydroxy-3-methylbut-2-enyl diphosphate</name>
        <dbReference type="ChEBI" id="CHEBI:128753"/>
    </ligand>
</feature>
<dbReference type="Pfam" id="PF02401">
    <property type="entry name" value="LYTB"/>
    <property type="match status" value="1"/>
</dbReference>
<feature type="binding site" evidence="5">
    <location>
        <position position="1059"/>
    </location>
    <ligand>
        <name>dimethylallyl diphosphate</name>
        <dbReference type="ChEBI" id="CHEBI:57623"/>
    </ligand>
</feature>
<feature type="compositionally biased region" description="Basic and acidic residues" evidence="6">
    <location>
        <begin position="321"/>
        <end position="330"/>
    </location>
</feature>
<feature type="binding site" evidence="5">
    <location>
        <position position="931"/>
    </location>
    <ligand>
        <name>[4Fe-4S] cluster</name>
        <dbReference type="ChEBI" id="CHEBI:49883"/>
    </ligand>
</feature>
<dbReference type="Proteomes" id="UP000324233">
    <property type="component" value="Chromosome"/>
</dbReference>
<comment type="pathway">
    <text evidence="5">Isoprenoid biosynthesis; isopentenyl diphosphate biosynthesis via DXP pathway; isopentenyl diphosphate from 1-deoxy-D-xylulose 5-phosphate: step 6/6.</text>
</comment>
<feature type="region of interest" description="Disordered" evidence="6">
    <location>
        <begin position="616"/>
        <end position="635"/>
    </location>
</feature>
<dbReference type="NCBIfam" id="NF002188">
    <property type="entry name" value="PRK01045.1-2"/>
    <property type="match status" value="1"/>
</dbReference>
<feature type="binding site" evidence="5">
    <location>
        <position position="1029"/>
    </location>
    <ligand>
        <name>[4Fe-4S] cluster</name>
        <dbReference type="ChEBI" id="CHEBI:49883"/>
    </ligand>
</feature>
<feature type="binding site" evidence="5">
    <location>
        <position position="909"/>
    </location>
    <ligand>
        <name>isopentenyl diphosphate</name>
        <dbReference type="ChEBI" id="CHEBI:128769"/>
    </ligand>
</feature>
<feature type="binding site" evidence="5">
    <location>
        <position position="959"/>
    </location>
    <ligand>
        <name>isopentenyl diphosphate</name>
        <dbReference type="ChEBI" id="CHEBI:128769"/>
    </ligand>
</feature>
<feature type="binding site" evidence="5">
    <location>
        <position position="876"/>
    </location>
    <ligand>
        <name>(2E)-4-hydroxy-3-methylbut-2-enyl diphosphate</name>
        <dbReference type="ChEBI" id="CHEBI:128753"/>
    </ligand>
</feature>
<dbReference type="GO" id="GO:0016114">
    <property type="term" value="P:terpenoid biosynthetic process"/>
    <property type="evidence" value="ECO:0007669"/>
    <property type="project" value="UniProtKB-UniRule"/>
</dbReference>
<comment type="cofactor">
    <cofactor evidence="5">
        <name>[4Fe-4S] cluster</name>
        <dbReference type="ChEBI" id="CHEBI:49883"/>
    </cofactor>
    <text evidence="5">Binds 1 [4Fe-4S] cluster per subunit.</text>
</comment>
<feature type="binding site" evidence="5">
    <location>
        <position position="1101"/>
    </location>
    <ligand>
        <name>(2E)-4-hydroxy-3-methylbut-2-enyl diphosphate</name>
        <dbReference type="ChEBI" id="CHEBI:128753"/>
    </ligand>
</feature>
<dbReference type="CDD" id="cd13944">
    <property type="entry name" value="lytB_ispH"/>
    <property type="match status" value="1"/>
</dbReference>
<dbReference type="GO" id="GO:0019288">
    <property type="term" value="P:isopentenyl diphosphate biosynthetic process, methylerythritol 4-phosphate pathway"/>
    <property type="evidence" value="ECO:0007669"/>
    <property type="project" value="UniProtKB-UniRule"/>
</dbReference>
<feature type="region of interest" description="Disordered" evidence="6">
    <location>
        <begin position="1"/>
        <end position="53"/>
    </location>
</feature>
<evidence type="ECO:0000313" key="8">
    <source>
        <dbReference type="Proteomes" id="UP000324233"/>
    </source>
</evidence>
<evidence type="ECO:0000256" key="2">
    <source>
        <dbReference type="ARBA" id="ARBA00022723"/>
    </source>
</evidence>
<feature type="binding site" evidence="5">
    <location>
        <position position="959"/>
    </location>
    <ligand>
        <name>dimethylallyl diphosphate</name>
        <dbReference type="ChEBI" id="CHEBI:57623"/>
    </ligand>
</feature>
<dbReference type="EC" id="1.17.7.4" evidence="5"/>
<feature type="compositionally biased region" description="Basic and acidic residues" evidence="6">
    <location>
        <begin position="344"/>
        <end position="355"/>
    </location>
</feature>
<keyword evidence="5 7" id="KW-0560">Oxidoreductase</keyword>
<comment type="catalytic activity">
    <reaction evidence="5">
        <text>isopentenyl diphosphate + 2 oxidized [2Fe-2S]-[ferredoxin] + H2O = (2E)-4-hydroxy-3-methylbut-2-enyl diphosphate + 2 reduced [2Fe-2S]-[ferredoxin] + 2 H(+)</text>
        <dbReference type="Rhea" id="RHEA:24488"/>
        <dbReference type="Rhea" id="RHEA-COMP:10000"/>
        <dbReference type="Rhea" id="RHEA-COMP:10001"/>
        <dbReference type="ChEBI" id="CHEBI:15377"/>
        <dbReference type="ChEBI" id="CHEBI:15378"/>
        <dbReference type="ChEBI" id="CHEBI:33737"/>
        <dbReference type="ChEBI" id="CHEBI:33738"/>
        <dbReference type="ChEBI" id="CHEBI:128753"/>
        <dbReference type="ChEBI" id="CHEBI:128769"/>
        <dbReference type="EC" id="1.17.7.4"/>
    </reaction>
</comment>
<feature type="compositionally biased region" description="Gly residues" evidence="6">
    <location>
        <begin position="495"/>
        <end position="506"/>
    </location>
</feature>
<accession>A0A5B9W7M4</accession>
<comment type="pathway">
    <text evidence="5">Isoprenoid biosynthesis; dimethylallyl diphosphate biosynthesis; dimethylallyl diphosphate from (2E)-4-hydroxy-3-methylbutenyl diphosphate: step 1/1.</text>
</comment>
<dbReference type="NCBIfam" id="TIGR00216">
    <property type="entry name" value="ispH_lytB"/>
    <property type="match status" value="1"/>
</dbReference>
<dbReference type="Gene3D" id="3.40.50.11270">
    <property type="match status" value="1"/>
</dbReference>
<feature type="compositionally biased region" description="Basic and acidic residues" evidence="6">
    <location>
        <begin position="783"/>
        <end position="794"/>
    </location>
</feature>
<feature type="binding site" evidence="5">
    <location>
        <position position="1057"/>
    </location>
    <ligand>
        <name>isopentenyl diphosphate</name>
        <dbReference type="ChEBI" id="CHEBI:128769"/>
    </ligand>
</feature>
<dbReference type="AlphaFoldDB" id="A0A5B9W7M4"/>
<feature type="binding site" evidence="5">
    <location>
        <position position="1101"/>
    </location>
    <ligand>
        <name>dimethylallyl diphosphate</name>
        <dbReference type="ChEBI" id="CHEBI:57623"/>
    </ligand>
</feature>
<evidence type="ECO:0000256" key="5">
    <source>
        <dbReference type="HAMAP-Rule" id="MF_00191"/>
    </source>
</evidence>
<keyword evidence="1 5" id="KW-0004">4Fe-4S</keyword>
<dbReference type="UniPathway" id="UPA00056">
    <property type="reaction ID" value="UER00097"/>
</dbReference>
<keyword evidence="5" id="KW-0414">Isoprene biosynthesis</keyword>
<feature type="compositionally biased region" description="Basic and acidic residues" evidence="6">
    <location>
        <begin position="39"/>
        <end position="53"/>
    </location>
</feature>
<gene>
    <name evidence="7" type="primary">ispH_2</name>
    <name evidence="5" type="synonym">ispH</name>
    <name evidence="7" type="ORF">OJF2_49080</name>
</gene>
<feature type="binding site" evidence="5">
    <location>
        <position position="1059"/>
    </location>
    <ligand>
        <name>isopentenyl diphosphate</name>
        <dbReference type="ChEBI" id="CHEBI:128769"/>
    </ligand>
</feature>
<feature type="binding site" evidence="5">
    <location>
        <position position="876"/>
    </location>
    <ligand>
        <name>isopentenyl diphosphate</name>
        <dbReference type="ChEBI" id="CHEBI:128769"/>
    </ligand>
</feature>
<feature type="binding site" evidence="5">
    <location>
        <position position="1059"/>
    </location>
    <ligand>
        <name>(2E)-4-hydroxy-3-methylbut-2-enyl diphosphate</name>
        <dbReference type="ChEBI" id="CHEBI:128753"/>
    </ligand>
</feature>
<feature type="binding site" evidence="5">
    <location>
        <position position="999"/>
    </location>
    <ligand>
        <name>(2E)-4-hydroxy-3-methylbut-2-enyl diphosphate</name>
        <dbReference type="ChEBI" id="CHEBI:128753"/>
    </ligand>
</feature>
<comment type="function">
    <text evidence="5">Catalyzes the conversion of 1-hydroxy-2-methyl-2-(E)-butenyl 4-diphosphate (HMBPP) into a mixture of isopentenyl diphosphate (IPP) and dimethylallyl diphosphate (DMAPP). Acts in the terminal step of the DOXP/MEP pathway for isoprenoid precursor biosynthesis.</text>
</comment>
<feature type="compositionally biased region" description="Basic and acidic residues" evidence="6">
    <location>
        <begin position="530"/>
        <end position="542"/>
    </location>
</feature>
<feature type="binding site" evidence="5">
    <location>
        <position position="1058"/>
    </location>
    <ligand>
        <name>(2E)-4-hydroxy-3-methylbut-2-enyl diphosphate</name>
        <dbReference type="ChEBI" id="CHEBI:128753"/>
    </ligand>
</feature>
<evidence type="ECO:0000313" key="7">
    <source>
        <dbReference type="EMBL" id="QEH36347.1"/>
    </source>
</evidence>
<proteinExistence type="inferred from homology"/>
<feature type="region of interest" description="Disordered" evidence="6">
    <location>
        <begin position="720"/>
        <end position="829"/>
    </location>
</feature>